<dbReference type="EMBL" id="AMQM01002731">
    <property type="status" value="NOT_ANNOTATED_CDS"/>
    <property type="molecule type" value="Genomic_DNA"/>
</dbReference>
<reference evidence="3" key="3">
    <citation type="submission" date="2015-06" db="UniProtKB">
        <authorList>
            <consortium name="EnsemblMetazoa"/>
        </authorList>
    </citation>
    <scope>IDENTIFICATION</scope>
</reference>
<dbReference type="EMBL" id="KB095858">
    <property type="protein sequence ID" value="ESO10710.1"/>
    <property type="molecule type" value="Genomic_DNA"/>
</dbReference>
<keyword evidence="4" id="KW-1185">Reference proteome</keyword>
<gene>
    <name evidence="3" type="primary">20201851</name>
    <name evidence="2" type="ORF">HELRODRAFT_167205</name>
</gene>
<evidence type="ECO:0000256" key="1">
    <source>
        <dbReference type="SAM" id="SignalP"/>
    </source>
</evidence>
<feature type="chain" id="PRO_5010980176" description="Cadherin domain-containing protein" evidence="1">
    <location>
        <begin position="43"/>
        <end position="232"/>
    </location>
</feature>
<accession>T1EZ51</accession>
<dbReference type="GeneID" id="20201851"/>
<dbReference type="EMBL" id="AMQM01002730">
    <property type="status" value="NOT_ANNOTATED_CDS"/>
    <property type="molecule type" value="Genomic_DNA"/>
</dbReference>
<proteinExistence type="predicted"/>
<protein>
    <recommendedName>
        <fullName evidence="5">Cadherin domain-containing protein</fullName>
    </recommendedName>
</protein>
<name>T1EZ51_HELRO</name>
<dbReference type="EnsemblMetazoa" id="HelroT167205">
    <property type="protein sequence ID" value="HelroP167205"/>
    <property type="gene ID" value="HelroG167205"/>
</dbReference>
<dbReference type="InParanoid" id="T1EZ51"/>
<dbReference type="AlphaFoldDB" id="T1EZ51"/>
<dbReference type="RefSeq" id="XP_009010979.1">
    <property type="nucleotide sequence ID" value="XM_009012731.1"/>
</dbReference>
<evidence type="ECO:0000313" key="4">
    <source>
        <dbReference type="Proteomes" id="UP000015101"/>
    </source>
</evidence>
<dbReference type="Proteomes" id="UP000015101">
    <property type="component" value="Unassembled WGS sequence"/>
</dbReference>
<dbReference type="HOGENOM" id="CLU_1195970_0_0_1"/>
<organism evidence="3 4">
    <name type="scientific">Helobdella robusta</name>
    <name type="common">Californian leech</name>
    <dbReference type="NCBI Taxonomy" id="6412"/>
    <lineage>
        <taxon>Eukaryota</taxon>
        <taxon>Metazoa</taxon>
        <taxon>Spiralia</taxon>
        <taxon>Lophotrochozoa</taxon>
        <taxon>Annelida</taxon>
        <taxon>Clitellata</taxon>
        <taxon>Hirudinea</taxon>
        <taxon>Rhynchobdellida</taxon>
        <taxon>Glossiphoniidae</taxon>
        <taxon>Helobdella</taxon>
    </lineage>
</organism>
<keyword evidence="1" id="KW-0732">Signal</keyword>
<sequence length="232" mass="26496">MYNKNNILTNYKNNNTNFSVEEIKPSLLLLLLLLLLSSGLWQDEDEDIIVIIPEEDDDNDADDFIISPVRPELPVKGAIATDDDDDVDDDDEDDEEGFFNETGVLDRVSTLYLDRMQQGYRLCIPWIEVKFVDTNDGFGPADDHSFAQASVLCLFLKRCKVLQSLMSCGIVSHIPGPPNRFIMSSSLRSYEKMFYLQKHTLKKASKMPLRAIVLLSYDKHIYPLPDYSNLFS</sequence>
<reference evidence="4" key="1">
    <citation type="submission" date="2012-12" db="EMBL/GenBank/DDBJ databases">
        <authorList>
            <person name="Hellsten U."/>
            <person name="Grimwood J."/>
            <person name="Chapman J.A."/>
            <person name="Shapiro H."/>
            <person name="Aerts A."/>
            <person name="Otillar R.P."/>
            <person name="Terry A.Y."/>
            <person name="Boore J.L."/>
            <person name="Simakov O."/>
            <person name="Marletaz F."/>
            <person name="Cho S.-J."/>
            <person name="Edsinger-Gonzales E."/>
            <person name="Havlak P."/>
            <person name="Kuo D.-H."/>
            <person name="Larsson T."/>
            <person name="Lv J."/>
            <person name="Arendt D."/>
            <person name="Savage R."/>
            <person name="Osoegawa K."/>
            <person name="de Jong P."/>
            <person name="Lindberg D.R."/>
            <person name="Seaver E.C."/>
            <person name="Weisblat D.A."/>
            <person name="Putnam N.H."/>
            <person name="Grigoriev I.V."/>
            <person name="Rokhsar D.S."/>
        </authorList>
    </citation>
    <scope>NUCLEOTIDE SEQUENCE</scope>
</reference>
<dbReference type="CTD" id="20201851"/>
<evidence type="ECO:0008006" key="5">
    <source>
        <dbReference type="Google" id="ProtNLM"/>
    </source>
</evidence>
<dbReference type="KEGG" id="hro:HELRODRAFT_167205"/>
<evidence type="ECO:0000313" key="3">
    <source>
        <dbReference type="EnsemblMetazoa" id="HelroP167205"/>
    </source>
</evidence>
<reference evidence="2 4" key="2">
    <citation type="journal article" date="2013" name="Nature">
        <title>Insights into bilaterian evolution from three spiralian genomes.</title>
        <authorList>
            <person name="Simakov O."/>
            <person name="Marletaz F."/>
            <person name="Cho S.J."/>
            <person name="Edsinger-Gonzales E."/>
            <person name="Havlak P."/>
            <person name="Hellsten U."/>
            <person name="Kuo D.H."/>
            <person name="Larsson T."/>
            <person name="Lv J."/>
            <person name="Arendt D."/>
            <person name="Savage R."/>
            <person name="Osoegawa K."/>
            <person name="de Jong P."/>
            <person name="Grimwood J."/>
            <person name="Chapman J.A."/>
            <person name="Shapiro H."/>
            <person name="Aerts A."/>
            <person name="Otillar R.P."/>
            <person name="Terry A.Y."/>
            <person name="Boore J.L."/>
            <person name="Grigoriev I.V."/>
            <person name="Lindberg D.R."/>
            <person name="Seaver E.C."/>
            <person name="Weisblat D.A."/>
            <person name="Putnam N.H."/>
            <person name="Rokhsar D.S."/>
        </authorList>
    </citation>
    <scope>NUCLEOTIDE SEQUENCE</scope>
</reference>
<feature type="signal peptide" evidence="1">
    <location>
        <begin position="1"/>
        <end position="42"/>
    </location>
</feature>
<evidence type="ECO:0000313" key="2">
    <source>
        <dbReference type="EMBL" id="ESO10710.1"/>
    </source>
</evidence>